<feature type="domain" description="SH3" evidence="4">
    <location>
        <begin position="125"/>
        <end position="186"/>
    </location>
</feature>
<feature type="compositionally biased region" description="Polar residues" evidence="3">
    <location>
        <begin position="669"/>
        <end position="680"/>
    </location>
</feature>
<dbReference type="GO" id="GO:0030950">
    <property type="term" value="P:establishment or maintenance of actin cytoskeleton polarity"/>
    <property type="evidence" value="ECO:0007669"/>
    <property type="project" value="TreeGrafter"/>
</dbReference>
<evidence type="ECO:0000313" key="6">
    <source>
        <dbReference type="Proteomes" id="UP001149079"/>
    </source>
</evidence>
<dbReference type="PANTHER" id="PTHR47775">
    <property type="entry name" value="BUD SITE SELECTION PROTEIN 14"/>
    <property type="match status" value="1"/>
</dbReference>
<feature type="compositionally biased region" description="Acidic residues" evidence="3">
    <location>
        <begin position="238"/>
        <end position="275"/>
    </location>
</feature>
<dbReference type="FunFam" id="2.30.30.40:FF:000035">
    <property type="entry name" value="SH3 domain containing protein"/>
    <property type="match status" value="1"/>
</dbReference>
<dbReference type="GO" id="GO:0015630">
    <property type="term" value="C:microtubule cytoskeleton"/>
    <property type="evidence" value="ECO:0007669"/>
    <property type="project" value="TreeGrafter"/>
</dbReference>
<feature type="compositionally biased region" description="Basic and acidic residues" evidence="3">
    <location>
        <begin position="279"/>
        <end position="288"/>
    </location>
</feature>
<feature type="region of interest" description="Disordered" evidence="3">
    <location>
        <begin position="221"/>
        <end position="680"/>
    </location>
</feature>
<feature type="compositionally biased region" description="Basic and acidic residues" evidence="3">
    <location>
        <begin position="508"/>
        <end position="525"/>
    </location>
</feature>
<feature type="compositionally biased region" description="Basic and acidic residues" evidence="3">
    <location>
        <begin position="20"/>
        <end position="30"/>
    </location>
</feature>
<feature type="compositionally biased region" description="Acidic residues" evidence="3">
    <location>
        <begin position="532"/>
        <end position="542"/>
    </location>
</feature>
<keyword evidence="1 2" id="KW-0728">SH3 domain</keyword>
<feature type="compositionally biased region" description="Basic and acidic residues" evidence="3">
    <location>
        <begin position="409"/>
        <end position="418"/>
    </location>
</feature>
<feature type="region of interest" description="Disordered" evidence="3">
    <location>
        <begin position="1"/>
        <end position="119"/>
    </location>
</feature>
<proteinExistence type="predicted"/>
<evidence type="ECO:0000313" key="5">
    <source>
        <dbReference type="EMBL" id="KAJ5130670.1"/>
    </source>
</evidence>
<dbReference type="InterPro" id="IPR053039">
    <property type="entry name" value="Polarity_Bud-Selection_Reg"/>
</dbReference>
<organism evidence="5 6">
    <name type="scientific">Penicillium bovifimosum</name>
    <dbReference type="NCBI Taxonomy" id="126998"/>
    <lineage>
        <taxon>Eukaryota</taxon>
        <taxon>Fungi</taxon>
        <taxon>Dikarya</taxon>
        <taxon>Ascomycota</taxon>
        <taxon>Pezizomycotina</taxon>
        <taxon>Eurotiomycetes</taxon>
        <taxon>Eurotiomycetidae</taxon>
        <taxon>Eurotiales</taxon>
        <taxon>Aspergillaceae</taxon>
        <taxon>Penicillium</taxon>
    </lineage>
</organism>
<feature type="compositionally biased region" description="Polar residues" evidence="3">
    <location>
        <begin position="547"/>
        <end position="558"/>
    </location>
</feature>
<dbReference type="EMBL" id="JAPQKL010000005">
    <property type="protein sequence ID" value="KAJ5130670.1"/>
    <property type="molecule type" value="Genomic_DNA"/>
</dbReference>
<evidence type="ECO:0000256" key="3">
    <source>
        <dbReference type="SAM" id="MobiDB-lite"/>
    </source>
</evidence>
<feature type="compositionally biased region" description="Basic and acidic residues" evidence="3">
    <location>
        <begin position="358"/>
        <end position="368"/>
    </location>
</feature>
<dbReference type="SUPFAM" id="SSF50044">
    <property type="entry name" value="SH3-domain"/>
    <property type="match status" value="1"/>
</dbReference>
<dbReference type="PANTHER" id="PTHR47775:SF1">
    <property type="entry name" value="BUD SITE SELECTION PROTEIN 14"/>
    <property type="match status" value="1"/>
</dbReference>
<accession>A0A9W9L1D6</accession>
<reference evidence="5" key="2">
    <citation type="journal article" date="2023" name="IMA Fungus">
        <title>Comparative genomic study of the Penicillium genus elucidates a diverse pangenome and 15 lateral gene transfer events.</title>
        <authorList>
            <person name="Petersen C."/>
            <person name="Sorensen T."/>
            <person name="Nielsen M.R."/>
            <person name="Sondergaard T.E."/>
            <person name="Sorensen J.L."/>
            <person name="Fitzpatrick D.A."/>
            <person name="Frisvad J.C."/>
            <person name="Nielsen K.L."/>
        </authorList>
    </citation>
    <scope>NUCLEOTIDE SEQUENCE</scope>
    <source>
        <strain evidence="5">IBT 22155</strain>
    </source>
</reference>
<feature type="compositionally biased region" description="Polar residues" evidence="3">
    <location>
        <begin position="342"/>
        <end position="357"/>
    </location>
</feature>
<keyword evidence="6" id="KW-1185">Reference proteome</keyword>
<dbReference type="Proteomes" id="UP001149079">
    <property type="component" value="Unassembled WGS sequence"/>
</dbReference>
<dbReference type="Pfam" id="PF00018">
    <property type="entry name" value="SH3_1"/>
    <property type="match status" value="1"/>
</dbReference>
<dbReference type="InterPro" id="IPR001452">
    <property type="entry name" value="SH3_domain"/>
</dbReference>
<dbReference type="OrthoDB" id="196165at2759"/>
<feature type="compositionally biased region" description="Basic and acidic residues" evidence="3">
    <location>
        <begin position="296"/>
        <end position="313"/>
    </location>
</feature>
<reference evidence="5" key="1">
    <citation type="submission" date="2022-11" db="EMBL/GenBank/DDBJ databases">
        <authorList>
            <person name="Petersen C."/>
        </authorList>
    </citation>
    <scope>NUCLEOTIDE SEQUENCE</scope>
    <source>
        <strain evidence="5">IBT 22155</strain>
    </source>
</reference>
<name>A0A9W9L1D6_9EURO</name>
<dbReference type="AlphaFoldDB" id="A0A9W9L1D6"/>
<protein>
    <recommendedName>
        <fullName evidence="4">SH3 domain-containing protein</fullName>
    </recommendedName>
</protein>
<evidence type="ECO:0000256" key="1">
    <source>
        <dbReference type="ARBA" id="ARBA00022443"/>
    </source>
</evidence>
<dbReference type="SMART" id="SM00326">
    <property type="entry name" value="SH3"/>
    <property type="match status" value="1"/>
</dbReference>
<dbReference type="Gene3D" id="2.30.30.40">
    <property type="entry name" value="SH3 Domains"/>
    <property type="match status" value="1"/>
</dbReference>
<sequence length="754" mass="83716">MTRPQMIRADTLDLQSHDAPSAKDHSRQPESPEPLGGGRPAPHQELSIRNAEQDSHAEIRSGPDKNHAYRGDKRVYREPDDEEDDGDDNHYDHEDSDLADGESDDLMDDDMDKLSSSPSIDDEDIDFEFVYALHNFVATVDGQANAAKGDTMVLLDDSNSYWWLVRVVKDGSIGYLPAEHIETPTERLARLNKHRNVDLSATMLGDNNEKSKNPLKKAMRRRNAKTVNFGPPTYIEASDVEYSTDDDSEHGDFFNDDETLDGEEEDVQEQAEDIVVEPLRTKAQKEPSAEQVDVNGAEKQDSQRTSSERRPSSEEFFEAEGKSITTNFSSVGSETHAHETEPTVSRSRNGTVRNTDSFFKDDTAEPKKISLTPNLLRDIREGESSNTLAEWKEPRLSSESIEKGSGSQDKVKEKDEKKRKDKKPGMLSGLFKRKKSKDDFDDPERSPAESALRTSPQPKTSMESISSKSMSPEQQRPSKPQKQSVNKLQKQPPGIMKVDPVLDPAMAEFHRENDAINQRQAERSLRQVPIQEQEESGYEDCEIVLQSPISQPSPSTDPFATPLESMDPLASPVDRPSSEARWREPNNADRPTAGSVSVTSPPQRFVPTMAAGNEPESPVNISPVEGYTSTGTGGLTNDVRSLSPPSPPSSSGNDASYPKGDTAAPGSLDTLSVDTPTWSDSSLRSYLDEENDIRDLFIIVHDKSNVPPAGPDHPVTGRLFKEESKRLKEMNNQLDDLLVNWMAQRAKRSSTVCG</sequence>
<dbReference type="InterPro" id="IPR036028">
    <property type="entry name" value="SH3-like_dom_sf"/>
</dbReference>
<evidence type="ECO:0000256" key="2">
    <source>
        <dbReference type="PROSITE-ProRule" id="PRU00192"/>
    </source>
</evidence>
<feature type="compositionally biased region" description="Basic and acidic residues" evidence="3">
    <location>
        <begin position="51"/>
        <end position="78"/>
    </location>
</feature>
<dbReference type="RefSeq" id="XP_056521049.1">
    <property type="nucleotide sequence ID" value="XM_056667453.1"/>
</dbReference>
<dbReference type="PROSITE" id="PS50002">
    <property type="entry name" value="SH3"/>
    <property type="match status" value="1"/>
</dbReference>
<gene>
    <name evidence="5" type="ORF">N7515_006709</name>
</gene>
<feature type="compositionally biased region" description="Polar residues" evidence="3">
    <location>
        <begin position="477"/>
        <end position="489"/>
    </location>
</feature>
<dbReference type="GO" id="GO:0051286">
    <property type="term" value="C:cell tip"/>
    <property type="evidence" value="ECO:0007669"/>
    <property type="project" value="TreeGrafter"/>
</dbReference>
<feature type="compositionally biased region" description="Acidic residues" evidence="3">
    <location>
        <begin position="94"/>
        <end position="111"/>
    </location>
</feature>
<comment type="caution">
    <text evidence="5">The sequence shown here is derived from an EMBL/GenBank/DDBJ whole genome shotgun (WGS) entry which is preliminary data.</text>
</comment>
<feature type="compositionally biased region" description="Basic and acidic residues" evidence="3">
    <location>
        <begin position="576"/>
        <end position="587"/>
    </location>
</feature>
<feature type="compositionally biased region" description="Low complexity" evidence="3">
    <location>
        <begin position="458"/>
        <end position="475"/>
    </location>
</feature>
<feature type="compositionally biased region" description="Polar residues" evidence="3">
    <location>
        <begin position="323"/>
        <end position="333"/>
    </location>
</feature>
<dbReference type="GeneID" id="81406623"/>
<dbReference type="GO" id="GO:0008104">
    <property type="term" value="P:intracellular protein localization"/>
    <property type="evidence" value="ECO:0007669"/>
    <property type="project" value="TreeGrafter"/>
</dbReference>
<feature type="compositionally biased region" description="Basic and acidic residues" evidence="3">
    <location>
        <begin position="390"/>
        <end position="402"/>
    </location>
</feature>
<evidence type="ECO:0000259" key="4">
    <source>
        <dbReference type="PROSITE" id="PS50002"/>
    </source>
</evidence>